<keyword evidence="3" id="KW-1185">Reference proteome</keyword>
<comment type="caution">
    <text evidence="2">The sequence shown here is derived from an EMBL/GenBank/DDBJ whole genome shotgun (WGS) entry which is preliminary data.</text>
</comment>
<name>A0AA36HK61_9DINO</name>
<reference evidence="2" key="1">
    <citation type="submission" date="2023-08" db="EMBL/GenBank/DDBJ databases">
        <authorList>
            <person name="Chen Y."/>
            <person name="Shah S."/>
            <person name="Dougan E. K."/>
            <person name="Thang M."/>
            <person name="Chan C."/>
        </authorList>
    </citation>
    <scope>NUCLEOTIDE SEQUENCE</scope>
</reference>
<evidence type="ECO:0000313" key="3">
    <source>
        <dbReference type="Proteomes" id="UP001178507"/>
    </source>
</evidence>
<sequence length="187" mass="20873">MSSEHESTVIFGSRADLRAERKRKRDESGDWDMLSHPDLRSILQQKERLGNILMKYYPTLLHLPETPPVGNHSYTVKPAGCCKIMVKLDNSSFVVKGLGQSRKFGFGMKFYVGSADDLPLSERVMPGLVAVAWAEAQVLARKWQQKKDSEQPDVSPSCDATTEPSPEDASSGSQTTLAWEQFSPDRL</sequence>
<protein>
    <submittedName>
        <fullName evidence="2">Uncharacterized protein</fullName>
    </submittedName>
</protein>
<dbReference type="Proteomes" id="UP001178507">
    <property type="component" value="Unassembled WGS sequence"/>
</dbReference>
<gene>
    <name evidence="2" type="ORF">EVOR1521_LOCUS1190</name>
</gene>
<feature type="region of interest" description="Disordered" evidence="1">
    <location>
        <begin position="144"/>
        <end position="187"/>
    </location>
</feature>
<proteinExistence type="predicted"/>
<dbReference type="AlphaFoldDB" id="A0AA36HK61"/>
<accession>A0AA36HK61</accession>
<evidence type="ECO:0000256" key="1">
    <source>
        <dbReference type="SAM" id="MobiDB-lite"/>
    </source>
</evidence>
<dbReference type="EMBL" id="CAUJNA010000032">
    <property type="protein sequence ID" value="CAJ1370684.1"/>
    <property type="molecule type" value="Genomic_DNA"/>
</dbReference>
<evidence type="ECO:0000313" key="2">
    <source>
        <dbReference type="EMBL" id="CAJ1370684.1"/>
    </source>
</evidence>
<organism evidence="2 3">
    <name type="scientific">Effrenium voratum</name>
    <dbReference type="NCBI Taxonomy" id="2562239"/>
    <lineage>
        <taxon>Eukaryota</taxon>
        <taxon>Sar</taxon>
        <taxon>Alveolata</taxon>
        <taxon>Dinophyceae</taxon>
        <taxon>Suessiales</taxon>
        <taxon>Symbiodiniaceae</taxon>
        <taxon>Effrenium</taxon>
    </lineage>
</organism>
<feature type="compositionally biased region" description="Polar residues" evidence="1">
    <location>
        <begin position="152"/>
        <end position="178"/>
    </location>
</feature>